<dbReference type="OrthoDB" id="5104994at2759"/>
<organism evidence="2 3">
    <name type="scientific">Plectosphaerella plurivora</name>
    <dbReference type="NCBI Taxonomy" id="936078"/>
    <lineage>
        <taxon>Eukaryota</taxon>
        <taxon>Fungi</taxon>
        <taxon>Dikarya</taxon>
        <taxon>Ascomycota</taxon>
        <taxon>Pezizomycotina</taxon>
        <taxon>Sordariomycetes</taxon>
        <taxon>Hypocreomycetidae</taxon>
        <taxon>Glomerellales</taxon>
        <taxon>Plectosphaerellaceae</taxon>
        <taxon>Plectosphaerella</taxon>
    </lineage>
</organism>
<dbReference type="EMBL" id="JAGSXJ010000002">
    <property type="protein sequence ID" value="KAH6695085.1"/>
    <property type="molecule type" value="Genomic_DNA"/>
</dbReference>
<keyword evidence="3" id="KW-1185">Reference proteome</keyword>
<evidence type="ECO:0000256" key="1">
    <source>
        <dbReference type="SAM" id="MobiDB-lite"/>
    </source>
</evidence>
<evidence type="ECO:0000313" key="2">
    <source>
        <dbReference type="EMBL" id="KAH6695085.1"/>
    </source>
</evidence>
<evidence type="ECO:0000313" key="3">
    <source>
        <dbReference type="Proteomes" id="UP000770015"/>
    </source>
</evidence>
<protein>
    <submittedName>
        <fullName evidence="2">Uncharacterized protein</fullName>
    </submittedName>
</protein>
<dbReference type="Proteomes" id="UP000770015">
    <property type="component" value="Unassembled WGS sequence"/>
</dbReference>
<dbReference type="AlphaFoldDB" id="A0A9P9AC81"/>
<gene>
    <name evidence="2" type="ORF">F5X68DRAFT_227083</name>
</gene>
<comment type="caution">
    <text evidence="2">The sequence shown here is derived from an EMBL/GenBank/DDBJ whole genome shotgun (WGS) entry which is preliminary data.</text>
</comment>
<sequence>MLIYHLPIVTSLHPHHHNHQDHQPKQQEQSGLPPSTKATGTATTTTAAMELCDGAPVYPEPGTPTVHPPSWLEINTPYGPLRTPWLPHYPPLHPWHHALLERIAQLPSSLIEIIISQTFLKHGCAIRNFDPYYCRHAVNGCISRGIRESDGQHIEVYTKGDKGQRGTYHSLAHQISYPAKLFKYREEWFGTKEPDPEEVWEEEWFNRKKAGIMALRALWPMEWDLARLRARQEGMHTFDEARFSMPTEAVMEMVWDTPEILEHANTINGYKTNRTLPFTNGMHWSCAELIQEPRIYLFGDKWRNAYEDIRHLTLGTTLRPGTAGWKPTLDEQVERQVFHELDPYAQQLWVMRASKDQMQWLHLDWSRLSKLETLVMDLSGYHNVFRRFRGNWKRTMKAMNVDKAHFKKTGRVRFRGMECLNLSLLVVKGLKSGKIMYPKEEDDSAFNNRRTIQEIEDDITLKHGDGEMANWVEIFRHCLADGGKLVLLDHKDLGGHWNMMHRGWSEEYEILTWTAWD</sequence>
<reference evidence="2" key="1">
    <citation type="journal article" date="2021" name="Nat. Commun.">
        <title>Genetic determinants of endophytism in the Arabidopsis root mycobiome.</title>
        <authorList>
            <person name="Mesny F."/>
            <person name="Miyauchi S."/>
            <person name="Thiergart T."/>
            <person name="Pickel B."/>
            <person name="Atanasova L."/>
            <person name="Karlsson M."/>
            <person name="Huettel B."/>
            <person name="Barry K.W."/>
            <person name="Haridas S."/>
            <person name="Chen C."/>
            <person name="Bauer D."/>
            <person name="Andreopoulos W."/>
            <person name="Pangilinan J."/>
            <person name="LaButti K."/>
            <person name="Riley R."/>
            <person name="Lipzen A."/>
            <person name="Clum A."/>
            <person name="Drula E."/>
            <person name="Henrissat B."/>
            <person name="Kohler A."/>
            <person name="Grigoriev I.V."/>
            <person name="Martin F.M."/>
            <person name="Hacquard S."/>
        </authorList>
    </citation>
    <scope>NUCLEOTIDE SEQUENCE</scope>
    <source>
        <strain evidence="2">MPI-SDFR-AT-0117</strain>
    </source>
</reference>
<proteinExistence type="predicted"/>
<accession>A0A9P9AC81</accession>
<name>A0A9P9AC81_9PEZI</name>
<feature type="region of interest" description="Disordered" evidence="1">
    <location>
        <begin position="13"/>
        <end position="42"/>
    </location>
</feature>